<protein>
    <recommendedName>
        <fullName evidence="9">YitT family protein</fullName>
    </recommendedName>
</protein>
<evidence type="ECO:0000313" key="8">
    <source>
        <dbReference type="Proteomes" id="UP001400965"/>
    </source>
</evidence>
<keyword evidence="2" id="KW-1003">Cell membrane</keyword>
<evidence type="ECO:0000256" key="2">
    <source>
        <dbReference type="ARBA" id="ARBA00022475"/>
    </source>
</evidence>
<evidence type="ECO:0000256" key="6">
    <source>
        <dbReference type="SAM" id="Phobius"/>
    </source>
</evidence>
<dbReference type="Proteomes" id="UP001400965">
    <property type="component" value="Unassembled WGS sequence"/>
</dbReference>
<dbReference type="InterPro" id="IPR051461">
    <property type="entry name" value="UPF0750_membrane"/>
</dbReference>
<accession>A0ABN1M6T0</accession>
<feature type="transmembrane region" description="Helical" evidence="6">
    <location>
        <begin position="152"/>
        <end position="173"/>
    </location>
</feature>
<evidence type="ECO:0008006" key="9">
    <source>
        <dbReference type="Google" id="ProtNLM"/>
    </source>
</evidence>
<feature type="transmembrane region" description="Helical" evidence="6">
    <location>
        <begin position="51"/>
        <end position="73"/>
    </location>
</feature>
<evidence type="ECO:0000313" key="7">
    <source>
        <dbReference type="EMBL" id="GAA0865011.1"/>
    </source>
</evidence>
<keyword evidence="4 6" id="KW-1133">Transmembrane helix</keyword>
<dbReference type="PANTHER" id="PTHR33545:SF5">
    <property type="entry name" value="UPF0750 MEMBRANE PROTEIN YITT"/>
    <property type="match status" value="1"/>
</dbReference>
<gene>
    <name evidence="7" type="ORF">GCM10008917_20730</name>
</gene>
<sequence length="218" mass="23533">MNKFNFIKGLKEYAIVTIGVILVAIGIQYFFAPNNIAGGGLSGLALIINYYIPKLSIGTIIFLGNLILFAISFIVIGGDFGLKTIYASFMLSIVIEFMDKILKSTALTTNLLAAVIFGTLVTAIGLAMVFAINASTGGTDILAKILNKYTTFNIGISLLIVDLFVAIVGGFTFGLEKGVYSLLVIVLNGLLIDRVIEKIEKNRKNKPIKEEETIKKVA</sequence>
<keyword evidence="5 6" id="KW-0472">Membrane</keyword>
<reference evidence="7 8" key="1">
    <citation type="journal article" date="2019" name="Int. J. Syst. Evol. Microbiol.">
        <title>The Global Catalogue of Microorganisms (GCM) 10K type strain sequencing project: providing services to taxonomists for standard genome sequencing and annotation.</title>
        <authorList>
            <consortium name="The Broad Institute Genomics Platform"/>
            <consortium name="The Broad Institute Genome Sequencing Center for Infectious Disease"/>
            <person name="Wu L."/>
            <person name="Ma J."/>
        </authorList>
    </citation>
    <scope>NUCLEOTIDE SEQUENCE [LARGE SCALE GENOMIC DNA]</scope>
    <source>
        <strain evidence="7 8">JCM 6486</strain>
    </source>
</reference>
<feature type="transmembrane region" description="Helical" evidence="6">
    <location>
        <begin position="110"/>
        <end position="132"/>
    </location>
</feature>
<dbReference type="RefSeq" id="WP_346045657.1">
    <property type="nucleotide sequence ID" value="NZ_BAAACP010000012.1"/>
</dbReference>
<keyword evidence="8" id="KW-1185">Reference proteome</keyword>
<name>A0ABN1M6T0_9FIRM</name>
<dbReference type="EMBL" id="BAAACP010000012">
    <property type="protein sequence ID" value="GAA0865011.1"/>
    <property type="molecule type" value="Genomic_DNA"/>
</dbReference>
<feature type="transmembrane region" description="Helical" evidence="6">
    <location>
        <begin position="179"/>
        <end position="196"/>
    </location>
</feature>
<comment type="caution">
    <text evidence="7">The sequence shown here is derived from an EMBL/GenBank/DDBJ whole genome shotgun (WGS) entry which is preliminary data.</text>
</comment>
<dbReference type="InterPro" id="IPR003740">
    <property type="entry name" value="YitT"/>
</dbReference>
<evidence type="ECO:0000256" key="5">
    <source>
        <dbReference type="ARBA" id="ARBA00023136"/>
    </source>
</evidence>
<evidence type="ECO:0000256" key="4">
    <source>
        <dbReference type="ARBA" id="ARBA00022989"/>
    </source>
</evidence>
<dbReference type="Pfam" id="PF02588">
    <property type="entry name" value="YitT_membrane"/>
    <property type="match status" value="1"/>
</dbReference>
<keyword evidence="3 6" id="KW-0812">Transmembrane</keyword>
<proteinExistence type="predicted"/>
<organism evidence="7 8">
    <name type="scientific">Paraclostridium tenue</name>
    <dbReference type="NCBI Taxonomy" id="1737"/>
    <lineage>
        <taxon>Bacteria</taxon>
        <taxon>Bacillati</taxon>
        <taxon>Bacillota</taxon>
        <taxon>Clostridia</taxon>
        <taxon>Peptostreptococcales</taxon>
        <taxon>Peptostreptococcaceae</taxon>
        <taxon>Paraclostridium</taxon>
    </lineage>
</organism>
<evidence type="ECO:0000256" key="1">
    <source>
        <dbReference type="ARBA" id="ARBA00004651"/>
    </source>
</evidence>
<feature type="transmembrane region" description="Helical" evidence="6">
    <location>
        <begin position="12"/>
        <end position="31"/>
    </location>
</feature>
<evidence type="ECO:0000256" key="3">
    <source>
        <dbReference type="ARBA" id="ARBA00022692"/>
    </source>
</evidence>
<dbReference type="PANTHER" id="PTHR33545">
    <property type="entry name" value="UPF0750 MEMBRANE PROTEIN YITT-RELATED"/>
    <property type="match status" value="1"/>
</dbReference>
<comment type="subcellular location">
    <subcellularLocation>
        <location evidence="1">Cell membrane</location>
        <topology evidence="1">Multi-pass membrane protein</topology>
    </subcellularLocation>
</comment>